<dbReference type="InParanoid" id="A0A317ZFF8"/>
<proteinExistence type="predicted"/>
<evidence type="ECO:0008006" key="4">
    <source>
        <dbReference type="Google" id="ProtNLM"/>
    </source>
</evidence>
<keyword evidence="1" id="KW-0472">Membrane</keyword>
<feature type="transmembrane region" description="Helical" evidence="1">
    <location>
        <begin position="12"/>
        <end position="37"/>
    </location>
</feature>
<dbReference type="Proteomes" id="UP000247099">
    <property type="component" value="Unassembled WGS sequence"/>
</dbReference>
<organism evidence="2 3">
    <name type="scientific">Coraliomargarita sinensis</name>
    <dbReference type="NCBI Taxonomy" id="2174842"/>
    <lineage>
        <taxon>Bacteria</taxon>
        <taxon>Pseudomonadati</taxon>
        <taxon>Verrucomicrobiota</taxon>
        <taxon>Opitutia</taxon>
        <taxon>Puniceicoccales</taxon>
        <taxon>Coraliomargaritaceae</taxon>
        <taxon>Coraliomargarita</taxon>
    </lineage>
</organism>
<dbReference type="EMBL" id="QHJQ01000012">
    <property type="protein sequence ID" value="PXA03097.1"/>
    <property type="molecule type" value="Genomic_DNA"/>
</dbReference>
<name>A0A317ZFF8_9BACT</name>
<protein>
    <recommendedName>
        <fullName evidence="4">Prepilin-type cleavage/methylation domain-containing protein</fullName>
    </recommendedName>
</protein>
<dbReference type="Gene3D" id="3.30.700.10">
    <property type="entry name" value="Glycoprotein, Type 4 Pilin"/>
    <property type="match status" value="1"/>
</dbReference>
<gene>
    <name evidence="2" type="ORF">DDZ13_13595</name>
</gene>
<dbReference type="PROSITE" id="PS00409">
    <property type="entry name" value="PROKAR_NTER_METHYL"/>
    <property type="match status" value="1"/>
</dbReference>
<comment type="caution">
    <text evidence="2">The sequence shown here is derived from an EMBL/GenBank/DDBJ whole genome shotgun (WGS) entry which is preliminary data.</text>
</comment>
<keyword evidence="1" id="KW-0812">Transmembrane</keyword>
<keyword evidence="3" id="KW-1185">Reference proteome</keyword>
<accession>A0A317ZFF8</accession>
<sequence>MNTTKSPRAGFTLIELLTVIAIIGILAAILIPAVGAVRIKAAQASSQSNLKQIALAYNNFSISGSRTRIITQGTWAPGEFSANTPAQWAQVLAEFGGLNDGALYFIGSDVNVAALADIPQIILQNINTATDVAPTTDWNAAADAVSYEMGADLSPNAQATITPLIWTRGLLTTGQWEPTSPWEGQGGHIAYLDGHVVFYEDVVDQLVDPVDASKTSSIEDAVGVNGEILRESN</sequence>
<dbReference type="InterPro" id="IPR045584">
    <property type="entry name" value="Pilin-like"/>
</dbReference>
<reference evidence="2 3" key="1">
    <citation type="submission" date="2018-05" db="EMBL/GenBank/DDBJ databases">
        <title>Coraliomargarita sinensis sp. nov., isolated from a marine solar saltern.</title>
        <authorList>
            <person name="Zhou L.Y."/>
        </authorList>
    </citation>
    <scope>NUCLEOTIDE SEQUENCE [LARGE SCALE GENOMIC DNA]</scope>
    <source>
        <strain evidence="2 3">WN38</strain>
    </source>
</reference>
<dbReference type="PANTHER" id="PTHR30093">
    <property type="entry name" value="GENERAL SECRETION PATHWAY PROTEIN G"/>
    <property type="match status" value="1"/>
</dbReference>
<dbReference type="Pfam" id="PF07963">
    <property type="entry name" value="N_methyl"/>
    <property type="match status" value="1"/>
</dbReference>
<evidence type="ECO:0000313" key="3">
    <source>
        <dbReference type="Proteomes" id="UP000247099"/>
    </source>
</evidence>
<evidence type="ECO:0000313" key="2">
    <source>
        <dbReference type="EMBL" id="PXA03097.1"/>
    </source>
</evidence>
<dbReference type="NCBIfam" id="TIGR02532">
    <property type="entry name" value="IV_pilin_GFxxxE"/>
    <property type="match status" value="1"/>
</dbReference>
<dbReference type="RefSeq" id="WP_110132007.1">
    <property type="nucleotide sequence ID" value="NZ_QHJQ01000012.1"/>
</dbReference>
<evidence type="ECO:0000256" key="1">
    <source>
        <dbReference type="SAM" id="Phobius"/>
    </source>
</evidence>
<dbReference type="AlphaFoldDB" id="A0A317ZFF8"/>
<dbReference type="OrthoDB" id="194296at2"/>
<keyword evidence="1" id="KW-1133">Transmembrane helix</keyword>
<dbReference type="InterPro" id="IPR012902">
    <property type="entry name" value="N_methyl_site"/>
</dbReference>
<dbReference type="SUPFAM" id="SSF54523">
    <property type="entry name" value="Pili subunits"/>
    <property type="match status" value="1"/>
</dbReference>